<accession>A0A8S1H9Y7</accession>
<dbReference type="GO" id="GO:0005509">
    <property type="term" value="F:calcium ion binding"/>
    <property type="evidence" value="ECO:0007669"/>
    <property type="project" value="InterPro"/>
</dbReference>
<dbReference type="OrthoDB" id="293868at2759"/>
<name>A0A8S1H9Y7_9PELO</name>
<gene>
    <name evidence="5" type="ORF">CAUJ_LOCUS8163</name>
</gene>
<evidence type="ECO:0000256" key="3">
    <source>
        <dbReference type="SAM" id="SignalP"/>
    </source>
</evidence>
<sequence>MLVRSICLVSLLSVAVFCAPLPLEEQFNVFSTKQENHEQRFVRVDANKDKEVTFNEFLHMELAYVEAKKEEFDNLDKNKNGKIELAEYEEHFHESSSRSEKLRTKYFAQVFEDFDEDLDMALNQEELERVLAERFLVKPRENFPKLFFAYDADHSGGLDLTEYMKFDATFPFEQTDPIGGSSSKKEKLPGQKSAPGSHAQPPPAMGDADAAAIAAVMAQASPTFNRPAPVASPSQPGLHPVAPGASRQAVPIKKL</sequence>
<dbReference type="InterPro" id="IPR018247">
    <property type="entry name" value="EF_Hand_1_Ca_BS"/>
</dbReference>
<feature type="region of interest" description="Disordered" evidence="2">
    <location>
        <begin position="224"/>
        <end position="255"/>
    </location>
</feature>
<comment type="caution">
    <text evidence="5">The sequence shown here is derived from an EMBL/GenBank/DDBJ whole genome shotgun (WGS) entry which is preliminary data.</text>
</comment>
<keyword evidence="3" id="KW-0732">Signal</keyword>
<feature type="signal peptide" evidence="3">
    <location>
        <begin position="1"/>
        <end position="18"/>
    </location>
</feature>
<dbReference type="Gene3D" id="1.10.238.10">
    <property type="entry name" value="EF-hand"/>
    <property type="match status" value="2"/>
</dbReference>
<feature type="chain" id="PRO_5035797964" description="EF-hand domain-containing protein" evidence="3">
    <location>
        <begin position="19"/>
        <end position="255"/>
    </location>
</feature>
<keyword evidence="1" id="KW-0106">Calcium</keyword>
<dbReference type="SUPFAM" id="SSF47473">
    <property type="entry name" value="EF-hand"/>
    <property type="match status" value="1"/>
</dbReference>
<reference evidence="5" key="1">
    <citation type="submission" date="2020-10" db="EMBL/GenBank/DDBJ databases">
        <authorList>
            <person name="Kikuchi T."/>
        </authorList>
    </citation>
    <scope>NUCLEOTIDE SEQUENCE</scope>
    <source>
        <strain evidence="5">NKZ352</strain>
    </source>
</reference>
<dbReference type="PROSITE" id="PS50222">
    <property type="entry name" value="EF_HAND_2"/>
    <property type="match status" value="1"/>
</dbReference>
<dbReference type="InterPro" id="IPR002048">
    <property type="entry name" value="EF_hand_dom"/>
</dbReference>
<evidence type="ECO:0000256" key="1">
    <source>
        <dbReference type="ARBA" id="ARBA00022837"/>
    </source>
</evidence>
<dbReference type="EMBL" id="CAJGYM010000026">
    <property type="protein sequence ID" value="CAD6192244.1"/>
    <property type="molecule type" value="Genomic_DNA"/>
</dbReference>
<protein>
    <recommendedName>
        <fullName evidence="4">EF-hand domain-containing protein</fullName>
    </recommendedName>
</protein>
<dbReference type="AlphaFoldDB" id="A0A8S1H9Y7"/>
<dbReference type="InterPro" id="IPR011992">
    <property type="entry name" value="EF-hand-dom_pair"/>
</dbReference>
<evidence type="ECO:0000313" key="5">
    <source>
        <dbReference type="EMBL" id="CAD6192244.1"/>
    </source>
</evidence>
<feature type="region of interest" description="Disordered" evidence="2">
    <location>
        <begin position="174"/>
        <end position="212"/>
    </location>
</feature>
<proteinExistence type="predicted"/>
<evidence type="ECO:0000313" key="6">
    <source>
        <dbReference type="Proteomes" id="UP000835052"/>
    </source>
</evidence>
<evidence type="ECO:0000256" key="2">
    <source>
        <dbReference type="SAM" id="MobiDB-lite"/>
    </source>
</evidence>
<feature type="domain" description="EF-hand" evidence="4">
    <location>
        <begin position="63"/>
        <end position="98"/>
    </location>
</feature>
<dbReference type="PROSITE" id="PS00018">
    <property type="entry name" value="EF_HAND_1"/>
    <property type="match status" value="1"/>
</dbReference>
<dbReference type="SMART" id="SM00054">
    <property type="entry name" value="EFh"/>
    <property type="match status" value="4"/>
</dbReference>
<keyword evidence="6" id="KW-1185">Reference proteome</keyword>
<dbReference type="Proteomes" id="UP000835052">
    <property type="component" value="Unassembled WGS sequence"/>
</dbReference>
<evidence type="ECO:0000259" key="4">
    <source>
        <dbReference type="PROSITE" id="PS50222"/>
    </source>
</evidence>
<organism evidence="5 6">
    <name type="scientific">Caenorhabditis auriculariae</name>
    <dbReference type="NCBI Taxonomy" id="2777116"/>
    <lineage>
        <taxon>Eukaryota</taxon>
        <taxon>Metazoa</taxon>
        <taxon>Ecdysozoa</taxon>
        <taxon>Nematoda</taxon>
        <taxon>Chromadorea</taxon>
        <taxon>Rhabditida</taxon>
        <taxon>Rhabditina</taxon>
        <taxon>Rhabditomorpha</taxon>
        <taxon>Rhabditoidea</taxon>
        <taxon>Rhabditidae</taxon>
        <taxon>Peloderinae</taxon>
        <taxon>Caenorhabditis</taxon>
    </lineage>
</organism>